<dbReference type="EMBL" id="PXYT01000152">
    <property type="protein sequence ID" value="PSR20897.1"/>
    <property type="molecule type" value="Genomic_DNA"/>
</dbReference>
<protein>
    <submittedName>
        <fullName evidence="1">Uncharacterized protein</fullName>
    </submittedName>
</protein>
<proteinExistence type="predicted"/>
<evidence type="ECO:0000313" key="1">
    <source>
        <dbReference type="EMBL" id="PSR20897.1"/>
    </source>
</evidence>
<dbReference type="Proteomes" id="UP000242699">
    <property type="component" value="Unassembled WGS sequence"/>
</dbReference>
<accession>A0A2T2WF77</accession>
<dbReference type="AlphaFoldDB" id="A0A2T2WF77"/>
<reference evidence="1 2" key="1">
    <citation type="journal article" date="2014" name="BMC Genomics">
        <title>Comparison of environmental and isolate Sulfobacillus genomes reveals diverse carbon, sulfur, nitrogen, and hydrogen metabolisms.</title>
        <authorList>
            <person name="Justice N.B."/>
            <person name="Norman A."/>
            <person name="Brown C.T."/>
            <person name="Singh A."/>
            <person name="Thomas B.C."/>
            <person name="Banfield J.F."/>
        </authorList>
    </citation>
    <scope>NUCLEOTIDE SEQUENCE [LARGE SCALE GENOMIC DNA]</scope>
    <source>
        <strain evidence="1">AMDSBA1</strain>
    </source>
</reference>
<evidence type="ECO:0000313" key="2">
    <source>
        <dbReference type="Proteomes" id="UP000242699"/>
    </source>
</evidence>
<sequence>MATKPTSLRLTPATIRTLDYLATIAHTSQAGVITDLLSAWAQALQQEAFGLEPQAGTDPTLLKNGGTIITVEEQKAWTILHNRLAGAK</sequence>
<gene>
    <name evidence="1" type="ORF">C7B43_21645</name>
</gene>
<organism evidence="1 2">
    <name type="scientific">Sulfobacillus benefaciens</name>
    <dbReference type="NCBI Taxonomy" id="453960"/>
    <lineage>
        <taxon>Bacteria</taxon>
        <taxon>Bacillati</taxon>
        <taxon>Bacillota</taxon>
        <taxon>Clostridia</taxon>
        <taxon>Eubacteriales</taxon>
        <taxon>Clostridiales Family XVII. Incertae Sedis</taxon>
        <taxon>Sulfobacillus</taxon>
    </lineage>
</organism>
<name>A0A2T2WF77_9FIRM</name>
<comment type="caution">
    <text evidence="1">The sequence shown here is derived from an EMBL/GenBank/DDBJ whole genome shotgun (WGS) entry which is preliminary data.</text>
</comment>